<evidence type="ECO:0000313" key="3">
    <source>
        <dbReference type="EMBL" id="RHY20709.1"/>
    </source>
</evidence>
<keyword evidence="4" id="KW-1185">Reference proteome</keyword>
<feature type="transmembrane region" description="Helical" evidence="1">
    <location>
        <begin position="107"/>
        <end position="126"/>
    </location>
</feature>
<dbReference type="OrthoDB" id="74704at2759"/>
<feature type="transmembrane region" description="Helical" evidence="1">
    <location>
        <begin position="181"/>
        <end position="214"/>
    </location>
</feature>
<feature type="transmembrane region" description="Helical" evidence="1">
    <location>
        <begin position="346"/>
        <end position="368"/>
    </location>
</feature>
<feature type="transmembrane region" description="Helical" evidence="1">
    <location>
        <begin position="374"/>
        <end position="398"/>
    </location>
</feature>
<gene>
    <name evidence="3" type="ORF">DYB32_009973</name>
    <name evidence="2" type="ORF">H310_12343</name>
</gene>
<evidence type="ECO:0000313" key="4">
    <source>
        <dbReference type="Proteomes" id="UP000285060"/>
    </source>
</evidence>
<keyword evidence="1" id="KW-0472">Membrane</keyword>
<keyword evidence="1" id="KW-1133">Transmembrane helix</keyword>
<organism evidence="2">
    <name type="scientific">Aphanomyces invadans</name>
    <dbReference type="NCBI Taxonomy" id="157072"/>
    <lineage>
        <taxon>Eukaryota</taxon>
        <taxon>Sar</taxon>
        <taxon>Stramenopiles</taxon>
        <taxon>Oomycota</taxon>
        <taxon>Saprolegniomycetes</taxon>
        <taxon>Saprolegniales</taxon>
        <taxon>Verrucalvaceae</taxon>
        <taxon>Aphanomyces</taxon>
    </lineage>
</organism>
<dbReference type="EMBL" id="KI913989">
    <property type="protein sequence ID" value="ETV93779.1"/>
    <property type="molecule type" value="Genomic_DNA"/>
</dbReference>
<feature type="transmembrane region" description="Helical" evidence="1">
    <location>
        <begin position="249"/>
        <end position="267"/>
    </location>
</feature>
<name>A0A024TIE7_9STRA</name>
<reference evidence="3 4" key="2">
    <citation type="submission" date="2018-08" db="EMBL/GenBank/DDBJ databases">
        <title>Aphanomyces genome sequencing and annotation.</title>
        <authorList>
            <person name="Minardi D."/>
            <person name="Oidtmann B."/>
            <person name="Van Der Giezen M."/>
            <person name="Studholme D.J."/>
        </authorList>
    </citation>
    <scope>NUCLEOTIDE SEQUENCE [LARGE SCALE GENOMIC DNA]</scope>
    <source>
        <strain evidence="3 4">NJM0002</strain>
    </source>
</reference>
<dbReference type="RefSeq" id="XP_008877588.1">
    <property type="nucleotide sequence ID" value="XM_008879366.1"/>
</dbReference>
<sequence length="423" mass="47113">MAHHQPPAQHPHHVPMYRPSTEKTPVVQVVPGYTPLPLYSGFQQPTEPLAQAMAPTTNEKKTNKFWYTLTSPLRPMTYQLIVFHLVNFLFAVIAFVIVVAVGSVGIATIPIFCLGLVVLQVLLYVVHFFANVDAHLYNCIAPKDEQIIVQFHVPTRGLYQVSGYRISPDLSRISTESFAAVFYFVFVKFPLAVAFSSSVLALLVASITLIMYPYVVETRFHSQLDHFRTNGDTIHIGHLNIDDLEPGQVVGIGIVLLYLTIGFLHLFGKVHRATTKFFTCEFFATSGYVVQGSIQPHFLSSLQYAVPPLGPQPTVMNTPIPAAFADNRVTAPSLHRNAFERFASKFGSAILLAVFAWLSLIFSIGMFAVVISSLFLTIGSLPAACVGLLVLQVLVWLVQPLSKVDAWLFEQRQRIYTELLRDH</sequence>
<proteinExistence type="predicted"/>
<protein>
    <submittedName>
        <fullName evidence="2">Uncharacterized protein</fullName>
    </submittedName>
</protein>
<dbReference type="VEuPathDB" id="FungiDB:H310_12343"/>
<feature type="transmembrane region" description="Helical" evidence="1">
    <location>
        <begin position="80"/>
        <end position="101"/>
    </location>
</feature>
<dbReference type="Proteomes" id="UP000285060">
    <property type="component" value="Unassembled WGS sequence"/>
</dbReference>
<keyword evidence="1" id="KW-0812">Transmembrane</keyword>
<evidence type="ECO:0000256" key="1">
    <source>
        <dbReference type="SAM" id="Phobius"/>
    </source>
</evidence>
<dbReference type="AlphaFoldDB" id="A0A024TIE7"/>
<reference evidence="2" key="1">
    <citation type="submission" date="2013-12" db="EMBL/GenBank/DDBJ databases">
        <title>The Genome Sequence of Aphanomyces invadans NJM9701.</title>
        <authorList>
            <consortium name="The Broad Institute Genomics Platform"/>
            <person name="Russ C."/>
            <person name="Tyler B."/>
            <person name="van West P."/>
            <person name="Dieguez-Uribeondo J."/>
            <person name="Young S.K."/>
            <person name="Zeng Q."/>
            <person name="Gargeya S."/>
            <person name="Fitzgerald M."/>
            <person name="Abouelleil A."/>
            <person name="Alvarado L."/>
            <person name="Chapman S.B."/>
            <person name="Gainer-Dewar J."/>
            <person name="Goldberg J."/>
            <person name="Griggs A."/>
            <person name="Gujja S."/>
            <person name="Hansen M."/>
            <person name="Howarth C."/>
            <person name="Imamovic A."/>
            <person name="Ireland A."/>
            <person name="Larimer J."/>
            <person name="McCowan C."/>
            <person name="Murphy C."/>
            <person name="Pearson M."/>
            <person name="Poon T.W."/>
            <person name="Priest M."/>
            <person name="Roberts A."/>
            <person name="Saif S."/>
            <person name="Shea T."/>
            <person name="Sykes S."/>
            <person name="Wortman J."/>
            <person name="Nusbaum C."/>
            <person name="Birren B."/>
        </authorList>
    </citation>
    <scope>NUCLEOTIDE SEQUENCE [LARGE SCALE GENOMIC DNA]</scope>
    <source>
        <strain evidence="2">NJM9701</strain>
    </source>
</reference>
<dbReference type="EMBL" id="QUSY01002569">
    <property type="protein sequence ID" value="RHY20709.1"/>
    <property type="molecule type" value="Genomic_DNA"/>
</dbReference>
<evidence type="ECO:0000313" key="2">
    <source>
        <dbReference type="EMBL" id="ETV93779.1"/>
    </source>
</evidence>
<accession>A0A024TIE7</accession>
<dbReference type="GeneID" id="20089393"/>